<dbReference type="STRING" id="1122156.SAMN02745117_00857"/>
<evidence type="ECO:0000313" key="3">
    <source>
        <dbReference type="EMBL" id="SHE80353.1"/>
    </source>
</evidence>
<reference evidence="3 4" key="1">
    <citation type="submission" date="2016-11" db="EMBL/GenBank/DDBJ databases">
        <authorList>
            <person name="Jaros S."/>
            <person name="Januszkiewicz K."/>
            <person name="Wedrychowicz H."/>
        </authorList>
    </citation>
    <scope>NUCLEOTIDE SEQUENCE [LARGE SCALE GENOMIC DNA]</scope>
    <source>
        <strain evidence="3 4">DSM 16112</strain>
    </source>
</reference>
<evidence type="ECO:0000313" key="4">
    <source>
        <dbReference type="Proteomes" id="UP000184327"/>
    </source>
</evidence>
<evidence type="ECO:0000256" key="1">
    <source>
        <dbReference type="SAM" id="SignalP"/>
    </source>
</evidence>
<dbReference type="RefSeq" id="WP_073355026.1">
    <property type="nucleotide sequence ID" value="NZ_FQUZ01000007.1"/>
</dbReference>
<evidence type="ECO:0000259" key="2">
    <source>
        <dbReference type="Pfam" id="PF16036"/>
    </source>
</evidence>
<dbReference type="GO" id="GO:0016853">
    <property type="term" value="F:isomerase activity"/>
    <property type="evidence" value="ECO:0007669"/>
    <property type="project" value="UniProtKB-KW"/>
</dbReference>
<gene>
    <name evidence="3" type="ORF">SAMN02745117_00857</name>
</gene>
<keyword evidence="3" id="KW-0413">Isomerase</keyword>
<protein>
    <submittedName>
        <fullName evidence="3">Chalcone isomerase-like</fullName>
    </submittedName>
</protein>
<organism evidence="3 4">
    <name type="scientific">Lampropedia hyalina DSM 16112</name>
    <dbReference type="NCBI Taxonomy" id="1122156"/>
    <lineage>
        <taxon>Bacteria</taxon>
        <taxon>Pseudomonadati</taxon>
        <taxon>Pseudomonadota</taxon>
        <taxon>Betaproteobacteria</taxon>
        <taxon>Burkholderiales</taxon>
        <taxon>Comamonadaceae</taxon>
        <taxon>Lampropedia</taxon>
    </lineage>
</organism>
<keyword evidence="4" id="KW-1185">Reference proteome</keyword>
<dbReference type="OrthoDB" id="8527419at2"/>
<feature type="signal peptide" evidence="1">
    <location>
        <begin position="1"/>
        <end position="24"/>
    </location>
</feature>
<dbReference type="Pfam" id="PF16036">
    <property type="entry name" value="Chalcone_3"/>
    <property type="match status" value="1"/>
</dbReference>
<dbReference type="Proteomes" id="UP000184327">
    <property type="component" value="Unassembled WGS sequence"/>
</dbReference>
<sequence>MQRRTLLLSLSSLPLWHAALPALANGPAQVAPAWHEALPHARLLGQGDFRWLGLRLYTARLWVDADWPKHSPAMTTAPWQDHRFVLALDYHRRIRRDQFVDASLEEIARIGEPPSTASQRLAWQAAMQQAWQDVQPGDQLCGLHLPGQGCRFYSRHRHLADIPDAHFAQAFFAIWLHSRTRDAALRRQLLGLVA</sequence>
<keyword evidence="1" id="KW-0732">Signal</keyword>
<name>A0A1M4WH10_9BURK</name>
<dbReference type="AlphaFoldDB" id="A0A1M4WH10"/>
<feature type="chain" id="PRO_5012499753" evidence="1">
    <location>
        <begin position="25"/>
        <end position="194"/>
    </location>
</feature>
<dbReference type="EMBL" id="FQUZ01000007">
    <property type="protein sequence ID" value="SHE80353.1"/>
    <property type="molecule type" value="Genomic_DNA"/>
</dbReference>
<proteinExistence type="predicted"/>
<feature type="domain" description="Chalcone isomerase" evidence="2">
    <location>
        <begin position="54"/>
        <end position="191"/>
    </location>
</feature>
<accession>A0A1M4WH10</accession>
<dbReference type="InterPro" id="IPR016087">
    <property type="entry name" value="Chalcone_isomerase"/>
</dbReference>